<feature type="compositionally biased region" description="Polar residues" evidence="13">
    <location>
        <begin position="1560"/>
        <end position="1579"/>
    </location>
</feature>
<dbReference type="CDD" id="cd09141">
    <property type="entry name" value="PLDc_vPLD1_2_yPLD_like_2"/>
    <property type="match status" value="1"/>
</dbReference>
<sequence>MPMNVLPENIPGILSGGEVLKRALHNKTNTPSREESVIEEEEEEENDDVEQDNQQNNGTHPEHVTKSAPIDGSYTVDGEENRDAHSQDEATLKNLSFQGIPNSVLRRRTTQFDKPASAPTTPTLFKKGFHVGDTAANKVVPQHIETESPRASIEGHPRLDPAEFDPRVLRSRNTAPLPSGRWRRPSFLGTPASSRRSPSQSQLLFGGWTKEFGNQFRKISLKSKVKFGKGKSVAGRDENSPEYYEQELHDSHIKDMASDLVNILLSGTPAALFAGSQFLRDNNGHRRAPILLPMLYVKLSPVANINALLNAEPQENDEFSLTRVSTARSVHSIKSNSSALSKIRHHQFRSKLLFEITLEYGVGEFNYRWTVCKTYGEIEQLHHRMKLLVYQKDALNILSIDNSSHSKLILPQFPKKRTNEDGAGAGNHSGRRNSTVSASSSELSTHFTLKNTKMKQLQDLIDAPDDRTQPLHIRLEKYLRLLNAALSLRPHANRLFEFYEFSILGYYLSYETGYKGKEGHLVIRSSAKAQGWNVSHFRRNDLRAMISRHTPKWFLVRDSYLTYVSDIASNTPLDVFMVDSFFELSHSGHDKSNPHTKHPDYGGDNDQNFEDSNAFSTKLFINIKNGERKMRLICKSEFQMKQWVKSLDYMLKSSVWAGPKRFDSFAPIRKNVFAKYLVDGRDYFWSLSEMLLLAEDTIFIHDWWLSPELYMRRPVDGNQEYRIDRILKKKAEEGVKIFIIIYRNVANTVGTDSLWTKHSFLGLHKNIHLIRSPNQWLQNTYFWAHHEKFTVIDNTVAFMGGIDLCFGRYDTPDHVLRDDYEDIRDQVFPGKDYSNARVCDFFELNKPFESMYDRNVLPRMPWHDVHMMMIGDPGRDLARHFVQRWNYLLREKRPSRATPLLLPPVDFTKEELCNSDLFKRLKPRSTCEIQILRSAGDWSLGLKQTEKSIQNAYLKLISESQHYIYIENQFFITTSNWDGIVVENKIGDAIVDRIIRADTEGTNWKAFVLMPLMPGFNLPVDEPGASSMRSIMQFQYQSISRGDSSIFSRLKKLGINPLKYIQFFSLRKWSTIGPQDKLVTEQLYVHAKLLIADDRNCIIGSANINERSQLGNRDSEVAAIIRDTDMVRSRMDNKPYLAGRFAFELRQKLMREHLGCDVDMVELIERKFNKLTVTATRDYKTLNTLPDEIKSAKKQLNSAKIEIAYREVFHCDYSDSWEKKYSKGDKKDELTTFGIHESSKQETDHKDETEDVYGNNLQKKHKRGDKMSFLPSSTLRKKSLHTFNYRAGIDNTGIKSDKNISVDPRLQNNEKHVSEVAGSGPDKWNDVTPEYKESVSEQIQIWAKNVFSFKKDDNDEEHSKTTFLPFKEDLEAYIFNDKVSDYKKWDMLKRVHYLQHLDYKVKKSRTTNEASTHKSIHEGRTRDKRTSGSKQTPSNLSHGPRMNDNEINNLINRLAPKFVYEEKREDVVAENGTKKLKTLNFIDPYSFEDPISTDFFEDVWFYTAMKNTTLYKTVFHCQPDNTVQTWDDYKEFIKLYDKFNLKQGQGPVEEMKPQIGVNVQQNKSGTHTVSNDGTSNEDTLLSPRSGPHDSHSALKDITSKASSRENEKPSDAGKEKQDSVTHYNLPSYQRGNIMFGVSDHVYDKQTAHKLLEGIHGHLVIFPTEWLSKEIDSNNWFYNSDRVLPMYLFN</sequence>
<feature type="region of interest" description="Disordered" evidence="13">
    <location>
        <begin position="588"/>
        <end position="609"/>
    </location>
</feature>
<dbReference type="GO" id="GO:0005628">
    <property type="term" value="C:prospore membrane"/>
    <property type="evidence" value="ECO:0007669"/>
    <property type="project" value="EnsemblFungi"/>
</dbReference>
<dbReference type="SUPFAM" id="SSF56024">
    <property type="entry name" value="Phospholipase D/nuclease"/>
    <property type="match status" value="2"/>
</dbReference>
<dbReference type="SMART" id="SM00312">
    <property type="entry name" value="PX"/>
    <property type="match status" value="1"/>
</dbReference>
<dbReference type="InterPro" id="IPR001736">
    <property type="entry name" value="PLipase_D/transphosphatidylase"/>
</dbReference>
<dbReference type="GeneID" id="34524938"/>
<dbReference type="InterPro" id="IPR001683">
    <property type="entry name" value="PX_dom"/>
</dbReference>
<dbReference type="GO" id="GO:0031321">
    <property type="term" value="P:ascospore-type prospore assembly"/>
    <property type="evidence" value="ECO:0007669"/>
    <property type="project" value="EnsemblFungi"/>
</dbReference>
<feature type="compositionally biased region" description="Basic and acidic residues" evidence="13">
    <location>
        <begin position="79"/>
        <end position="91"/>
    </location>
</feature>
<feature type="region of interest" description="Disordered" evidence="13">
    <location>
        <begin position="147"/>
        <end position="201"/>
    </location>
</feature>
<keyword evidence="16" id="KW-1185">Reference proteome</keyword>
<keyword evidence="6" id="KW-0442">Lipid degradation</keyword>
<evidence type="ECO:0000313" key="16">
    <source>
        <dbReference type="Proteomes" id="UP000006310"/>
    </source>
</evidence>
<evidence type="ECO:0000256" key="3">
    <source>
        <dbReference type="ARBA" id="ARBA00012027"/>
    </source>
</evidence>
<name>J7RI96_HUIN7</name>
<evidence type="ECO:0000256" key="9">
    <source>
        <dbReference type="ARBA" id="ARBA00037868"/>
    </source>
</evidence>
<evidence type="ECO:0000256" key="4">
    <source>
        <dbReference type="ARBA" id="ARBA00022737"/>
    </source>
</evidence>
<feature type="region of interest" description="Disordered" evidence="13">
    <location>
        <begin position="417"/>
        <end position="441"/>
    </location>
</feature>
<dbReference type="InterPro" id="IPR001849">
    <property type="entry name" value="PH_domain"/>
</dbReference>
<proteinExistence type="inferred from homology"/>
<evidence type="ECO:0000313" key="15">
    <source>
        <dbReference type="EMBL" id="CCK69258.1"/>
    </source>
</evidence>
<dbReference type="SMART" id="SM00155">
    <property type="entry name" value="PLDc"/>
    <property type="match status" value="2"/>
</dbReference>
<dbReference type="GO" id="GO:0000753">
    <property type="term" value="P:cell morphogenesis involved in conjugation with cellular fusion"/>
    <property type="evidence" value="ECO:0007669"/>
    <property type="project" value="EnsemblFungi"/>
</dbReference>
<feature type="region of interest" description="Disordered" evidence="13">
    <location>
        <begin position="1404"/>
        <end position="1446"/>
    </location>
</feature>
<dbReference type="OrthoDB" id="14911at2759"/>
<evidence type="ECO:0000256" key="13">
    <source>
        <dbReference type="SAM" id="MobiDB-lite"/>
    </source>
</evidence>
<feature type="compositionally biased region" description="Basic and acidic residues" evidence="13">
    <location>
        <begin position="1586"/>
        <end position="1619"/>
    </location>
</feature>
<evidence type="ECO:0000256" key="1">
    <source>
        <dbReference type="ARBA" id="ARBA00000798"/>
    </source>
</evidence>
<comment type="catalytic activity">
    <reaction evidence="1">
        <text>a 1,2-diacyl-sn-glycero-3-phosphocholine + H2O = a 1,2-diacyl-sn-glycero-3-phosphate + choline + H(+)</text>
        <dbReference type="Rhea" id="RHEA:14445"/>
        <dbReference type="ChEBI" id="CHEBI:15354"/>
        <dbReference type="ChEBI" id="CHEBI:15377"/>
        <dbReference type="ChEBI" id="CHEBI:15378"/>
        <dbReference type="ChEBI" id="CHEBI:57643"/>
        <dbReference type="ChEBI" id="CHEBI:58608"/>
        <dbReference type="EC" id="3.1.4.4"/>
    </reaction>
</comment>
<evidence type="ECO:0000256" key="6">
    <source>
        <dbReference type="ARBA" id="ARBA00022963"/>
    </source>
</evidence>
<dbReference type="EC" id="3.1.4.4" evidence="3"/>
<feature type="compositionally biased region" description="Basic and acidic residues" evidence="13">
    <location>
        <begin position="147"/>
        <end position="168"/>
    </location>
</feature>
<feature type="region of interest" description="Disordered" evidence="13">
    <location>
        <begin position="24"/>
        <end position="95"/>
    </location>
</feature>
<dbReference type="EMBL" id="HE978316">
    <property type="protein sequence ID" value="CCK69258.1"/>
    <property type="molecule type" value="Genomic_DNA"/>
</dbReference>
<evidence type="ECO:0000259" key="14">
    <source>
        <dbReference type="PROSITE" id="PS50035"/>
    </source>
</evidence>
<dbReference type="GO" id="GO:0004630">
    <property type="term" value="F:phospholipase D activity"/>
    <property type="evidence" value="ECO:0007669"/>
    <property type="project" value="UniProtKB-EC"/>
</dbReference>
<evidence type="ECO:0000256" key="2">
    <source>
        <dbReference type="ARBA" id="ARBA00008664"/>
    </source>
</evidence>
<evidence type="ECO:0000256" key="7">
    <source>
        <dbReference type="ARBA" id="ARBA00023098"/>
    </source>
</evidence>
<keyword evidence="7" id="KW-0443">Lipid metabolism</keyword>
<dbReference type="Proteomes" id="UP000006310">
    <property type="component" value="Chromosome 3"/>
</dbReference>
<dbReference type="Gene3D" id="2.30.29.30">
    <property type="entry name" value="Pleckstrin-homology domain (PH domain)/Phosphotyrosine-binding domain (PTB)"/>
    <property type="match status" value="1"/>
</dbReference>
<evidence type="ECO:0000256" key="12">
    <source>
        <dbReference type="ARBA" id="ARBA00079280"/>
    </source>
</evidence>
<reference evidence="15 16" key="1">
    <citation type="journal article" date="2011" name="Proc. Natl. Acad. Sci. U.S.A.">
        <title>Evolutionary erosion of yeast sex chromosomes by mating-type switching accidents.</title>
        <authorList>
            <person name="Gordon J.L."/>
            <person name="Armisen D."/>
            <person name="Proux-Wera E."/>
            <person name="Oheigeartaigh S.S."/>
            <person name="Byrne K.P."/>
            <person name="Wolfe K.H."/>
        </authorList>
    </citation>
    <scope>NUCLEOTIDE SEQUENCE [LARGE SCALE GENOMIC DNA]</scope>
    <source>
        <strain evidence="16">ATCC MYA-139 / BCRC 22969 / CBS 8797 / CCRC 22969 / KCTC 17520 / NBRC 10181 / NCYC 3082</strain>
    </source>
</reference>
<dbReference type="SMART" id="SM00233">
    <property type="entry name" value="PH"/>
    <property type="match status" value="1"/>
</dbReference>
<dbReference type="SUPFAM" id="SSF64268">
    <property type="entry name" value="PX domain"/>
    <property type="match status" value="1"/>
</dbReference>
<dbReference type="RefSeq" id="XP_022463504.1">
    <property type="nucleotide sequence ID" value="XM_022606849.1"/>
</dbReference>
<dbReference type="Gene3D" id="3.30.870.10">
    <property type="entry name" value="Endonuclease Chain A"/>
    <property type="match status" value="2"/>
</dbReference>
<comment type="subcellular location">
    <subcellularLocation>
        <location evidence="9">Endomembrane system</location>
        <topology evidence="9">Lipid-anchor</topology>
    </subcellularLocation>
</comment>
<dbReference type="GO" id="GO:0009395">
    <property type="term" value="P:phospholipid catabolic process"/>
    <property type="evidence" value="ECO:0007669"/>
    <property type="project" value="TreeGrafter"/>
</dbReference>
<keyword evidence="4" id="KW-0677">Repeat</keyword>
<feature type="domain" description="PLD phosphodiesterase" evidence="14">
    <location>
        <begin position="1081"/>
        <end position="1108"/>
    </location>
</feature>
<accession>J7RI96</accession>
<dbReference type="Pfam" id="PF00614">
    <property type="entry name" value="PLDc"/>
    <property type="match status" value="2"/>
</dbReference>
<feature type="domain" description="PLD phosphodiesterase" evidence="14">
    <location>
        <begin position="781"/>
        <end position="808"/>
    </location>
</feature>
<dbReference type="GO" id="GO:0032266">
    <property type="term" value="F:phosphatidylinositol-3-phosphate binding"/>
    <property type="evidence" value="ECO:0007669"/>
    <property type="project" value="EnsemblFungi"/>
</dbReference>
<evidence type="ECO:0000256" key="8">
    <source>
        <dbReference type="ARBA" id="ARBA00023288"/>
    </source>
</evidence>
<dbReference type="OMA" id="DSLWTKH"/>
<dbReference type="CDD" id="cd09138">
    <property type="entry name" value="PLDc_vPLD1_2_yPLD_like_1"/>
    <property type="match status" value="1"/>
</dbReference>
<gene>
    <name evidence="15" type="primary">KNAG0C01450</name>
    <name evidence="15" type="ordered locus">KNAG_0C01450</name>
</gene>
<dbReference type="CDD" id="cd01254">
    <property type="entry name" value="PH_PLD"/>
    <property type="match status" value="1"/>
</dbReference>
<dbReference type="PROSITE" id="PS50035">
    <property type="entry name" value="PLD"/>
    <property type="match status" value="2"/>
</dbReference>
<dbReference type="eggNOG" id="KOG1329">
    <property type="taxonomic scope" value="Eukaryota"/>
</dbReference>
<dbReference type="InterPro" id="IPR036871">
    <property type="entry name" value="PX_dom_sf"/>
</dbReference>
<dbReference type="HOGENOM" id="CLU_000690_3_0_1"/>
<comment type="similarity">
    <text evidence="2">Belongs to the phospholipase D family.</text>
</comment>
<feature type="region of interest" description="Disordered" evidence="13">
    <location>
        <begin position="1560"/>
        <end position="1621"/>
    </location>
</feature>
<protein>
    <recommendedName>
        <fullName evidence="11">Phospholipase D1</fullName>
        <ecNumber evidence="3">3.1.4.4</ecNumber>
    </recommendedName>
    <alternativeName>
        <fullName evidence="10">Choline phosphatase 1</fullName>
    </alternativeName>
    <alternativeName>
        <fullName evidence="12">Phosphatidylcholine-hydrolyzing phospholipase D1</fullName>
    </alternativeName>
</protein>
<feature type="compositionally biased region" description="Basic and acidic residues" evidence="13">
    <location>
        <begin position="588"/>
        <end position="601"/>
    </location>
</feature>
<feature type="compositionally biased region" description="Low complexity" evidence="13">
    <location>
        <begin position="191"/>
        <end position="201"/>
    </location>
</feature>
<reference evidence="16" key="2">
    <citation type="submission" date="2012-08" db="EMBL/GenBank/DDBJ databases">
        <title>Genome sequence of Kazachstania naganishii.</title>
        <authorList>
            <person name="Gordon J.L."/>
            <person name="Armisen D."/>
            <person name="Proux-Wera E."/>
            <person name="OhEigeartaigh S.S."/>
            <person name="Byrne K.P."/>
            <person name="Wolfe K.H."/>
        </authorList>
    </citation>
    <scope>NUCLEOTIDE SEQUENCE [LARGE SCALE GENOMIC DNA]</scope>
    <source>
        <strain evidence="16">ATCC MYA-139 / BCRC 22969 / CBS 8797 / CCRC 22969 / KCTC 17520 / NBRC 10181 / NCYC 3082</strain>
    </source>
</reference>
<dbReference type="KEGG" id="kng:KNAG_0C01450"/>
<evidence type="ECO:0000256" key="11">
    <source>
        <dbReference type="ARBA" id="ARBA00074658"/>
    </source>
</evidence>
<dbReference type="PANTHER" id="PTHR18896:SF76">
    <property type="entry name" value="PHOSPHOLIPASE"/>
    <property type="match status" value="1"/>
</dbReference>
<dbReference type="InterPro" id="IPR011993">
    <property type="entry name" value="PH-like_dom_sf"/>
</dbReference>
<organism evidence="15 16">
    <name type="scientific">Huiozyma naganishii (strain ATCC MYA-139 / BCRC 22969 / CBS 8797 / KCTC 17520 / NBRC 10181 / NCYC 3082 / Yp74L-3)</name>
    <name type="common">Yeast</name>
    <name type="synonym">Kazachstania naganishii</name>
    <dbReference type="NCBI Taxonomy" id="1071383"/>
    <lineage>
        <taxon>Eukaryota</taxon>
        <taxon>Fungi</taxon>
        <taxon>Dikarya</taxon>
        <taxon>Ascomycota</taxon>
        <taxon>Saccharomycotina</taxon>
        <taxon>Saccharomycetes</taxon>
        <taxon>Saccharomycetales</taxon>
        <taxon>Saccharomycetaceae</taxon>
        <taxon>Huiozyma</taxon>
    </lineage>
</organism>
<feature type="compositionally biased region" description="Polar residues" evidence="13">
    <location>
        <begin position="1428"/>
        <end position="1437"/>
    </location>
</feature>
<dbReference type="GO" id="GO:0005768">
    <property type="term" value="C:endosome"/>
    <property type="evidence" value="ECO:0007669"/>
    <property type="project" value="EnsemblFungi"/>
</dbReference>
<feature type="compositionally biased region" description="Acidic residues" evidence="13">
    <location>
        <begin position="37"/>
        <end position="51"/>
    </location>
</feature>
<dbReference type="PANTHER" id="PTHR18896">
    <property type="entry name" value="PHOSPHOLIPASE D"/>
    <property type="match status" value="1"/>
</dbReference>
<feature type="compositionally biased region" description="Basic and acidic residues" evidence="13">
    <location>
        <begin position="1411"/>
        <end position="1426"/>
    </location>
</feature>
<dbReference type="GO" id="GO:0005634">
    <property type="term" value="C:nucleus"/>
    <property type="evidence" value="ECO:0007669"/>
    <property type="project" value="EnsemblFungi"/>
</dbReference>
<dbReference type="InterPro" id="IPR015679">
    <property type="entry name" value="PLipase_D_fam"/>
</dbReference>
<keyword evidence="5" id="KW-0378">Hydrolase</keyword>
<evidence type="ECO:0000256" key="10">
    <source>
        <dbReference type="ARBA" id="ARBA00042228"/>
    </source>
</evidence>
<keyword evidence="8" id="KW-0449">Lipoprotein</keyword>
<dbReference type="STRING" id="1071383.J7RI96"/>
<evidence type="ECO:0000256" key="5">
    <source>
        <dbReference type="ARBA" id="ARBA00022801"/>
    </source>
</evidence>
<dbReference type="FunFam" id="3.30.870.10:FF:000011">
    <property type="entry name" value="Phospholipase"/>
    <property type="match status" value="1"/>
</dbReference>